<organism evidence="1 2">
    <name type="scientific">Mycteria americana</name>
    <name type="common">Wood stork</name>
    <dbReference type="NCBI Taxonomy" id="33587"/>
    <lineage>
        <taxon>Eukaryota</taxon>
        <taxon>Metazoa</taxon>
        <taxon>Chordata</taxon>
        <taxon>Craniata</taxon>
        <taxon>Vertebrata</taxon>
        <taxon>Euteleostomi</taxon>
        <taxon>Archelosauria</taxon>
        <taxon>Archosauria</taxon>
        <taxon>Dinosauria</taxon>
        <taxon>Saurischia</taxon>
        <taxon>Theropoda</taxon>
        <taxon>Coelurosauria</taxon>
        <taxon>Aves</taxon>
        <taxon>Neognathae</taxon>
        <taxon>Neoaves</taxon>
        <taxon>Aequornithes</taxon>
        <taxon>Ciconiiformes</taxon>
        <taxon>Ciconiidae</taxon>
        <taxon>Mycteria</taxon>
    </lineage>
</organism>
<dbReference type="Pfam" id="PF12796">
    <property type="entry name" value="Ank_2"/>
    <property type="match status" value="1"/>
</dbReference>
<sequence length="129" mass="14467">MPPVAGPYLAADNLDKIHDECDNNLLHVAASKGHAECLQHLTSLMGEDCLNERNNEQLTPAGLAIKNGQLECVQWMVSETEAIAELSCSKDHPSLIHYAGFYGQVWLSFTFSKRLIEMFIQEFQFKISL</sequence>
<comment type="caution">
    <text evidence="1">The sequence shown here is derived from an EMBL/GenBank/DDBJ whole genome shotgun (WGS) entry which is preliminary data.</text>
</comment>
<dbReference type="Gene3D" id="1.25.40.20">
    <property type="entry name" value="Ankyrin repeat-containing domain"/>
    <property type="match status" value="1"/>
</dbReference>
<dbReference type="InterPro" id="IPR002110">
    <property type="entry name" value="Ankyrin_rpt"/>
</dbReference>
<dbReference type="AlphaFoldDB" id="A0AAN7RL04"/>
<keyword evidence="2" id="KW-1185">Reference proteome</keyword>
<dbReference type="InterPro" id="IPR040133">
    <property type="entry name" value="SNCAIP"/>
</dbReference>
<accession>A0AAN7RL04</accession>
<dbReference type="PANTHER" id="PTHR22882">
    <property type="entry name" value="SYNPHILIN-1"/>
    <property type="match status" value="1"/>
</dbReference>
<dbReference type="GO" id="GO:0031625">
    <property type="term" value="F:ubiquitin protein ligase binding"/>
    <property type="evidence" value="ECO:0007669"/>
    <property type="project" value="TreeGrafter"/>
</dbReference>
<dbReference type="Proteomes" id="UP001333110">
    <property type="component" value="Unassembled WGS sequence"/>
</dbReference>
<name>A0AAN7RL04_MYCAM</name>
<proteinExistence type="predicted"/>
<dbReference type="SMART" id="SM00248">
    <property type="entry name" value="ANK"/>
    <property type="match status" value="2"/>
</dbReference>
<evidence type="ECO:0000313" key="1">
    <source>
        <dbReference type="EMBL" id="KAK4807050.1"/>
    </source>
</evidence>
<dbReference type="EMBL" id="JAUNZN010000032">
    <property type="protein sequence ID" value="KAK4807050.1"/>
    <property type="molecule type" value="Genomic_DNA"/>
</dbReference>
<protein>
    <submittedName>
        <fullName evidence="1">Uncharacterized protein</fullName>
    </submittedName>
</protein>
<gene>
    <name evidence="1" type="ORF">QYF61_018391</name>
</gene>
<dbReference type="InterPro" id="IPR036770">
    <property type="entry name" value="Ankyrin_rpt-contain_sf"/>
</dbReference>
<reference evidence="1 2" key="1">
    <citation type="journal article" date="2023" name="J. Hered.">
        <title>Chromosome-level genome of the wood stork (Mycteria americana) provides insight into avian chromosome evolution.</title>
        <authorList>
            <person name="Flamio R. Jr."/>
            <person name="Ramstad K.M."/>
        </authorList>
    </citation>
    <scope>NUCLEOTIDE SEQUENCE [LARGE SCALE GENOMIC DNA]</scope>
    <source>
        <strain evidence="1">JAX WOST 10</strain>
    </source>
</reference>
<evidence type="ECO:0000313" key="2">
    <source>
        <dbReference type="Proteomes" id="UP001333110"/>
    </source>
</evidence>
<dbReference type="PANTHER" id="PTHR22882:SF3">
    <property type="entry name" value="SYNPHILIN-1"/>
    <property type="match status" value="1"/>
</dbReference>
<dbReference type="SUPFAM" id="SSF48403">
    <property type="entry name" value="Ankyrin repeat"/>
    <property type="match status" value="1"/>
</dbReference>